<evidence type="ECO:0000313" key="4">
    <source>
        <dbReference type="Proteomes" id="UP001243757"/>
    </source>
</evidence>
<feature type="transmembrane region" description="Helical" evidence="1">
    <location>
        <begin position="41"/>
        <end position="61"/>
    </location>
</feature>
<keyword evidence="1" id="KW-0472">Membrane</keyword>
<gene>
    <name evidence="3" type="ORF">QO033_05565</name>
</gene>
<dbReference type="Pfam" id="PF14358">
    <property type="entry name" value="DUF4405"/>
    <property type="match status" value="1"/>
</dbReference>
<reference evidence="3 4" key="1">
    <citation type="submission" date="2023-05" db="EMBL/GenBank/DDBJ databases">
        <title>Pseudodonghicola sp. nov.</title>
        <authorList>
            <person name="Huang J."/>
        </authorList>
    </citation>
    <scope>NUCLEOTIDE SEQUENCE [LARGE SCALE GENOMIC DNA]</scope>
    <source>
        <strain evidence="3 4">IC7</strain>
    </source>
</reference>
<accession>A0ABT7EXS2</accession>
<evidence type="ECO:0000256" key="1">
    <source>
        <dbReference type="SAM" id="Phobius"/>
    </source>
</evidence>
<comment type="caution">
    <text evidence="3">The sequence shown here is derived from an EMBL/GenBank/DDBJ whole genome shotgun (WGS) entry which is preliminary data.</text>
</comment>
<evidence type="ECO:0000259" key="2">
    <source>
        <dbReference type="Pfam" id="PF14358"/>
    </source>
</evidence>
<evidence type="ECO:0000313" key="3">
    <source>
        <dbReference type="EMBL" id="MDK3017133.1"/>
    </source>
</evidence>
<keyword evidence="4" id="KW-1185">Reference proteome</keyword>
<proteinExistence type="predicted"/>
<feature type="domain" description="Flavinylation-associated cytochrome" evidence="2">
    <location>
        <begin position="7"/>
        <end position="58"/>
    </location>
</feature>
<name>A0ABT7EXS2_9RHOB</name>
<dbReference type="Proteomes" id="UP001243757">
    <property type="component" value="Unassembled WGS sequence"/>
</dbReference>
<keyword evidence="1" id="KW-1133">Transmembrane helix</keyword>
<feature type="transmembrane region" description="Helical" evidence="1">
    <location>
        <begin position="7"/>
        <end position="29"/>
    </location>
</feature>
<organism evidence="3 4">
    <name type="scientific">Pseudodonghicola flavimaris</name>
    <dbReference type="NCBI Taxonomy" id="3050036"/>
    <lineage>
        <taxon>Bacteria</taxon>
        <taxon>Pseudomonadati</taxon>
        <taxon>Pseudomonadota</taxon>
        <taxon>Alphaproteobacteria</taxon>
        <taxon>Rhodobacterales</taxon>
        <taxon>Paracoccaceae</taxon>
        <taxon>Pseudodonghicola</taxon>
    </lineage>
</organism>
<dbReference type="RefSeq" id="WP_284479952.1">
    <property type="nucleotide sequence ID" value="NZ_JASNJD010000003.1"/>
</dbReference>
<keyword evidence="1" id="KW-0812">Transmembrane</keyword>
<dbReference type="InterPro" id="IPR025517">
    <property type="entry name" value="DUF4405"/>
</dbReference>
<sequence length="160" mass="16945">MKVIRKWATPLTMGAFLLSAVTGILMFFHWDSGYNKLAHEWLSWAMVAGVGAHVLVNFRAFKTYFRKPLALGIVGVFAGVLAVSFVPAPQGSGSPVAMVMRTLNAAPIETVIALSGSDTATGLQKLASAGIEATPGQSLAALTGGDRNQQVSILRLLMEE</sequence>
<protein>
    <submittedName>
        <fullName evidence="3">DUF4405 domain-containing protein</fullName>
    </submittedName>
</protein>
<feature type="transmembrane region" description="Helical" evidence="1">
    <location>
        <begin position="68"/>
        <end position="88"/>
    </location>
</feature>
<dbReference type="EMBL" id="JASNJD010000003">
    <property type="protein sequence ID" value="MDK3017133.1"/>
    <property type="molecule type" value="Genomic_DNA"/>
</dbReference>